<proteinExistence type="predicted"/>
<keyword evidence="2" id="KW-1185">Reference proteome</keyword>
<dbReference type="Proteomes" id="UP000654367">
    <property type="component" value="Unassembled WGS sequence"/>
</dbReference>
<accession>A0ABQ2Q430</accession>
<dbReference type="RefSeq" id="WP_188918466.1">
    <property type="nucleotide sequence ID" value="NZ_BMQV01000009.1"/>
</dbReference>
<sequence>MNSDIPKWPEDLPLPVSVEKLGRLISLTPSDLKTEDEINNLVHNLYWYPDDFYFIFTKVNEGFGEFLFSRFEQSGMVYTKNERCFYIHSFSDMKNDFIQLPPDTVEFDWHKEAILGQEYSRFTIKLASWKIKELDMVYTAEATVKVMDEATPIIEAKPGLFGININLCAILSKVKRWWNSK</sequence>
<dbReference type="EMBL" id="BMQV01000009">
    <property type="protein sequence ID" value="GGP47667.1"/>
    <property type="molecule type" value="Genomic_DNA"/>
</dbReference>
<comment type="caution">
    <text evidence="1">The sequence shown here is derived from an EMBL/GenBank/DDBJ whole genome shotgun (WGS) entry which is preliminary data.</text>
</comment>
<gene>
    <name evidence="1" type="ORF">GCM10009409_12850</name>
</gene>
<organism evidence="1 2">
    <name type="scientific">Shewanella saliphila</name>
    <dbReference type="NCBI Taxonomy" id="2282698"/>
    <lineage>
        <taxon>Bacteria</taxon>
        <taxon>Pseudomonadati</taxon>
        <taxon>Pseudomonadota</taxon>
        <taxon>Gammaproteobacteria</taxon>
        <taxon>Alteromonadales</taxon>
        <taxon>Shewanellaceae</taxon>
        <taxon>Shewanella</taxon>
    </lineage>
</organism>
<evidence type="ECO:0000313" key="1">
    <source>
        <dbReference type="EMBL" id="GGP47667.1"/>
    </source>
</evidence>
<evidence type="ECO:0000313" key="2">
    <source>
        <dbReference type="Proteomes" id="UP000654367"/>
    </source>
</evidence>
<reference evidence="2" key="1">
    <citation type="journal article" date="2019" name="Int. J. Syst. Evol. Microbiol.">
        <title>The Global Catalogue of Microorganisms (GCM) 10K type strain sequencing project: providing services to taxonomists for standard genome sequencing and annotation.</title>
        <authorList>
            <consortium name="The Broad Institute Genomics Platform"/>
            <consortium name="The Broad Institute Genome Sequencing Center for Infectious Disease"/>
            <person name="Wu L."/>
            <person name="Ma J."/>
        </authorList>
    </citation>
    <scope>NUCLEOTIDE SEQUENCE [LARGE SCALE GENOMIC DNA]</scope>
    <source>
        <strain evidence="2">JCM 32304</strain>
    </source>
</reference>
<name>A0ABQ2Q430_9GAMM</name>
<protein>
    <submittedName>
        <fullName evidence="1">Uncharacterized protein</fullName>
    </submittedName>
</protein>